<dbReference type="GO" id="GO:0005525">
    <property type="term" value="F:GTP binding"/>
    <property type="evidence" value="ECO:0007669"/>
    <property type="project" value="UniProtKB-KW"/>
</dbReference>
<organism evidence="13 14">
    <name type="scientific">Tenebrio molitor</name>
    <name type="common">Yellow mealworm beetle</name>
    <dbReference type="NCBI Taxonomy" id="7067"/>
    <lineage>
        <taxon>Eukaryota</taxon>
        <taxon>Metazoa</taxon>
        <taxon>Ecdysozoa</taxon>
        <taxon>Arthropoda</taxon>
        <taxon>Hexapoda</taxon>
        <taxon>Insecta</taxon>
        <taxon>Pterygota</taxon>
        <taxon>Neoptera</taxon>
        <taxon>Endopterygota</taxon>
        <taxon>Coleoptera</taxon>
        <taxon>Polyphaga</taxon>
        <taxon>Cucujiformia</taxon>
        <taxon>Tenebrionidae</taxon>
        <taxon>Tenebrio</taxon>
    </lineage>
</organism>
<dbReference type="FunFam" id="3.40.50.300:FF:000574">
    <property type="entry name" value="116 kDa U5 small nuclear ribonucleoprotein component"/>
    <property type="match status" value="1"/>
</dbReference>
<dbReference type="PANTHER" id="PTHR42908">
    <property type="entry name" value="TRANSLATION ELONGATION FACTOR-RELATED"/>
    <property type="match status" value="1"/>
</dbReference>
<dbReference type="CDD" id="cd04098">
    <property type="entry name" value="eEF2_C_snRNP"/>
    <property type="match status" value="1"/>
</dbReference>
<dbReference type="FunFam" id="3.90.1430.10:FF:000001">
    <property type="entry name" value="116 kDa U5 small nuclear ribonucleoprotein component"/>
    <property type="match status" value="1"/>
</dbReference>
<comment type="function">
    <text evidence="10">Required for pre-mRNA splicing as component of the spliceosome, including pre-catalytic, catalytic and post-catalytic spliceosomal complexes. Component of the U5 snRNP and the U4/U6-U5 tri-snRNP complex, a building block of the spliceosome. As a component of the minor spliceosome, involved in the splicing of U12-type introns in pre-mRNAs.</text>
</comment>
<feature type="compositionally biased region" description="Acidic residues" evidence="11">
    <location>
        <begin position="1059"/>
        <end position="1088"/>
    </location>
</feature>
<dbReference type="CDD" id="cd17082">
    <property type="entry name" value="RAWUL_PCGF2_like"/>
    <property type="match status" value="1"/>
</dbReference>
<feature type="region of interest" description="Disordered" evidence="11">
    <location>
        <begin position="281"/>
        <end position="313"/>
    </location>
</feature>
<evidence type="ECO:0000256" key="2">
    <source>
        <dbReference type="ARBA" id="ARBA00018774"/>
    </source>
</evidence>
<keyword evidence="3" id="KW-0507">mRNA processing</keyword>
<feature type="compositionally biased region" description="Basic and acidic residues" evidence="11">
    <location>
        <begin position="361"/>
        <end position="372"/>
    </location>
</feature>
<comment type="subcellular location">
    <subcellularLocation>
        <location evidence="1">Nucleus</location>
    </subcellularLocation>
</comment>
<dbReference type="PRINTS" id="PR00315">
    <property type="entry name" value="ELONGATNFCT"/>
</dbReference>
<gene>
    <name evidence="13" type="ORF">GEV33_013751</name>
</gene>
<dbReference type="FunFam" id="3.30.230.10:FF:000009">
    <property type="entry name" value="116 kDa U5 small nuclear ribonucleoprotein component"/>
    <property type="match status" value="1"/>
</dbReference>
<feature type="domain" description="Tr-type G" evidence="12">
    <location>
        <begin position="1165"/>
        <end position="1446"/>
    </location>
</feature>
<feature type="compositionally biased region" description="Basic residues" evidence="11">
    <location>
        <begin position="995"/>
        <end position="1007"/>
    </location>
</feature>
<feature type="region of interest" description="Disordered" evidence="11">
    <location>
        <begin position="853"/>
        <end position="914"/>
    </location>
</feature>
<evidence type="ECO:0000313" key="14">
    <source>
        <dbReference type="Proteomes" id="UP000719412"/>
    </source>
</evidence>
<name>A0A8J6H862_TENMO</name>
<dbReference type="FunFam" id="3.30.70.240:FF:000004">
    <property type="entry name" value="116 kDa U5 small nuclear ribonucleoprotein"/>
    <property type="match status" value="1"/>
</dbReference>
<keyword evidence="7" id="KW-0508">mRNA splicing</keyword>
<dbReference type="InterPro" id="IPR004161">
    <property type="entry name" value="EFTu-like_2"/>
</dbReference>
<protein>
    <recommendedName>
        <fullName evidence="2">116 kDa U5 small nuclear ribonucleoprotein component</fullName>
    </recommendedName>
    <alternativeName>
        <fullName evidence="9">U5 snRNP-specific protein, 116 kDa</fullName>
    </alternativeName>
</protein>
<dbReference type="Pfam" id="PF03764">
    <property type="entry name" value="EFG_IV"/>
    <property type="match status" value="1"/>
</dbReference>
<dbReference type="InterPro" id="IPR035655">
    <property type="entry name" value="U5-116kDa_C"/>
</dbReference>
<dbReference type="Gene3D" id="3.30.230.10">
    <property type="match status" value="1"/>
</dbReference>
<evidence type="ECO:0000256" key="11">
    <source>
        <dbReference type="SAM" id="MobiDB-lite"/>
    </source>
</evidence>
<dbReference type="Pfam" id="PF00009">
    <property type="entry name" value="GTP_EFTU"/>
    <property type="match status" value="1"/>
</dbReference>
<feature type="region of interest" description="Disordered" evidence="11">
    <location>
        <begin position="113"/>
        <end position="146"/>
    </location>
</feature>
<dbReference type="InterPro" id="IPR009000">
    <property type="entry name" value="Transl_B-barrel_sf"/>
</dbReference>
<feature type="region of interest" description="Disordered" evidence="11">
    <location>
        <begin position="1052"/>
        <end position="1088"/>
    </location>
</feature>
<dbReference type="InterPro" id="IPR044121">
    <property type="entry name" value="Snu114_GTP-bd"/>
</dbReference>
<dbReference type="InterPro" id="IPR005517">
    <property type="entry name" value="Transl_elong_EFG/EF2_IV"/>
</dbReference>
<keyword evidence="4" id="KW-0747">Spliceosome</keyword>
<dbReference type="SUPFAM" id="SSF54211">
    <property type="entry name" value="Ribosomal protein S5 domain 2-like"/>
    <property type="match status" value="1"/>
</dbReference>
<dbReference type="Pfam" id="PF00679">
    <property type="entry name" value="EFG_C"/>
    <property type="match status" value="1"/>
</dbReference>
<dbReference type="FunFam" id="2.40.30.10:FF:000029">
    <property type="entry name" value="116 kDa U5 small nuclear ribonucleoprotein component"/>
    <property type="match status" value="1"/>
</dbReference>
<dbReference type="GO" id="GO:0003924">
    <property type="term" value="F:GTPase activity"/>
    <property type="evidence" value="ECO:0007669"/>
    <property type="project" value="InterPro"/>
</dbReference>
<evidence type="ECO:0000256" key="1">
    <source>
        <dbReference type="ARBA" id="ARBA00004123"/>
    </source>
</evidence>
<reference evidence="13" key="2">
    <citation type="submission" date="2021-08" db="EMBL/GenBank/DDBJ databases">
        <authorList>
            <person name="Eriksson T."/>
        </authorList>
    </citation>
    <scope>NUCLEOTIDE SEQUENCE</scope>
    <source>
        <strain evidence="13">Stoneville</strain>
        <tissue evidence="13">Whole head</tissue>
    </source>
</reference>
<dbReference type="NCBIfam" id="TIGR00231">
    <property type="entry name" value="small_GTP"/>
    <property type="match status" value="1"/>
</dbReference>
<feature type="compositionally biased region" description="Basic and acidic residues" evidence="11">
    <location>
        <begin position="466"/>
        <end position="491"/>
    </location>
</feature>
<feature type="region of interest" description="Disordered" evidence="11">
    <location>
        <begin position="466"/>
        <end position="492"/>
    </location>
</feature>
<dbReference type="InterPro" id="IPR031950">
    <property type="entry name" value="EFTUD2_N"/>
</dbReference>
<feature type="compositionally biased region" description="Basic and acidic residues" evidence="11">
    <location>
        <begin position="853"/>
        <end position="865"/>
    </location>
</feature>
<comment type="caution">
    <text evidence="13">The sequence shown here is derived from an EMBL/GenBank/DDBJ whole genome shotgun (WGS) entry which is preliminary data.</text>
</comment>
<dbReference type="InterPro" id="IPR000640">
    <property type="entry name" value="EFG_V-like"/>
</dbReference>
<feature type="region of interest" description="Disordered" evidence="11">
    <location>
        <begin position="506"/>
        <end position="530"/>
    </location>
</feature>
<evidence type="ECO:0000256" key="10">
    <source>
        <dbReference type="ARBA" id="ARBA00045974"/>
    </source>
</evidence>
<evidence type="ECO:0000256" key="3">
    <source>
        <dbReference type="ARBA" id="ARBA00022664"/>
    </source>
</evidence>
<dbReference type="CDD" id="cd01683">
    <property type="entry name" value="EF2_IV_snRNP"/>
    <property type="match status" value="1"/>
</dbReference>
<dbReference type="InterPro" id="IPR000795">
    <property type="entry name" value="T_Tr_GTP-bd_dom"/>
</dbReference>
<dbReference type="SUPFAM" id="SSF52540">
    <property type="entry name" value="P-loop containing nucleoside triphosphate hydrolases"/>
    <property type="match status" value="1"/>
</dbReference>
<dbReference type="SMART" id="SM00889">
    <property type="entry name" value="EFG_IV"/>
    <property type="match status" value="1"/>
</dbReference>
<accession>A0A8J6H862</accession>
<dbReference type="CDD" id="cd04090">
    <property type="entry name" value="EF2_II_snRNP"/>
    <property type="match status" value="1"/>
</dbReference>
<dbReference type="GO" id="GO:0071007">
    <property type="term" value="C:U2-type catalytic step 2 spliceosome"/>
    <property type="evidence" value="ECO:0007669"/>
    <property type="project" value="TreeGrafter"/>
</dbReference>
<dbReference type="Pfam" id="PF16004">
    <property type="entry name" value="EFTUD2"/>
    <property type="match status" value="1"/>
</dbReference>
<dbReference type="GO" id="GO:0046540">
    <property type="term" value="C:U4/U6 x U5 tri-snRNP complex"/>
    <property type="evidence" value="ECO:0007669"/>
    <property type="project" value="TreeGrafter"/>
</dbReference>
<feature type="region of interest" description="Disordered" evidence="11">
    <location>
        <begin position="334"/>
        <end position="372"/>
    </location>
</feature>
<feature type="compositionally biased region" description="Acidic residues" evidence="11">
    <location>
        <begin position="882"/>
        <end position="893"/>
    </location>
</feature>
<dbReference type="InterPro" id="IPR035647">
    <property type="entry name" value="EFG_III/V"/>
</dbReference>
<feature type="compositionally biased region" description="Basic and acidic residues" evidence="11">
    <location>
        <begin position="298"/>
        <end position="313"/>
    </location>
</feature>
<dbReference type="PROSITE" id="PS51722">
    <property type="entry name" value="G_TR_2"/>
    <property type="match status" value="1"/>
</dbReference>
<dbReference type="InterPro" id="IPR020568">
    <property type="entry name" value="Ribosomal_Su5_D2-typ_SF"/>
</dbReference>
<keyword evidence="14" id="KW-1185">Reference proteome</keyword>
<dbReference type="Gene3D" id="3.40.50.300">
    <property type="entry name" value="P-loop containing nucleotide triphosphate hydrolases"/>
    <property type="match status" value="1"/>
</dbReference>
<evidence type="ECO:0000256" key="6">
    <source>
        <dbReference type="ARBA" id="ARBA00023134"/>
    </source>
</evidence>
<dbReference type="CDD" id="cd16264">
    <property type="entry name" value="snRNP_III"/>
    <property type="match status" value="1"/>
</dbReference>
<keyword evidence="5" id="KW-0547">Nucleotide-binding</keyword>
<reference evidence="13" key="1">
    <citation type="journal article" date="2020" name="J Insects Food Feed">
        <title>The yellow mealworm (Tenebrio molitor) genome: a resource for the emerging insects as food and feed industry.</title>
        <authorList>
            <person name="Eriksson T."/>
            <person name="Andere A."/>
            <person name="Kelstrup H."/>
            <person name="Emery V."/>
            <person name="Picard C."/>
        </authorList>
    </citation>
    <scope>NUCLEOTIDE SEQUENCE</scope>
    <source>
        <strain evidence="13">Stoneville</strain>
        <tissue evidence="13">Whole head</tissue>
    </source>
</reference>
<feature type="region of interest" description="Disordered" evidence="11">
    <location>
        <begin position="984"/>
        <end position="1009"/>
    </location>
</feature>
<dbReference type="InterPro" id="IPR027417">
    <property type="entry name" value="P-loop_NTPase"/>
</dbReference>
<dbReference type="PANTHER" id="PTHR42908:SF6">
    <property type="entry name" value="116 KDA U5 SMALL NUCLEAR RIBONUCLEOPROTEIN COMPONENT"/>
    <property type="match status" value="1"/>
</dbReference>
<dbReference type="CDD" id="cd04167">
    <property type="entry name" value="Snu114p"/>
    <property type="match status" value="1"/>
</dbReference>
<evidence type="ECO:0000256" key="7">
    <source>
        <dbReference type="ARBA" id="ARBA00023187"/>
    </source>
</evidence>
<dbReference type="FunFam" id="3.30.70.870:FF:000002">
    <property type="entry name" value="Translation elongation factor 2"/>
    <property type="match status" value="1"/>
</dbReference>
<dbReference type="EMBL" id="JABDTM020028377">
    <property type="protein sequence ID" value="KAH0809043.1"/>
    <property type="molecule type" value="Genomic_DNA"/>
</dbReference>
<feature type="region of interest" description="Disordered" evidence="11">
    <location>
        <begin position="615"/>
        <end position="634"/>
    </location>
</feature>
<dbReference type="InterPro" id="IPR014721">
    <property type="entry name" value="Ribsml_uS5_D2-typ_fold_subgr"/>
</dbReference>
<proteinExistence type="predicted"/>
<dbReference type="SUPFAM" id="SSF50447">
    <property type="entry name" value="Translation proteins"/>
    <property type="match status" value="1"/>
</dbReference>
<dbReference type="Gene3D" id="3.30.70.870">
    <property type="entry name" value="Elongation Factor G (Translational Gtpase), domain 3"/>
    <property type="match status" value="1"/>
</dbReference>
<feature type="compositionally biased region" description="Basic and acidic residues" evidence="11">
    <location>
        <begin position="119"/>
        <end position="146"/>
    </location>
</feature>
<dbReference type="Pfam" id="PF03144">
    <property type="entry name" value="GTP_EFTU_D2"/>
    <property type="match status" value="1"/>
</dbReference>
<dbReference type="InterPro" id="IPR005225">
    <property type="entry name" value="Small_GTP-bd"/>
</dbReference>
<evidence type="ECO:0000256" key="4">
    <source>
        <dbReference type="ARBA" id="ARBA00022728"/>
    </source>
</evidence>
<evidence type="ECO:0000313" key="13">
    <source>
        <dbReference type="EMBL" id="KAH0809043.1"/>
    </source>
</evidence>
<evidence type="ECO:0000256" key="5">
    <source>
        <dbReference type="ARBA" id="ARBA00022741"/>
    </source>
</evidence>
<evidence type="ECO:0000256" key="8">
    <source>
        <dbReference type="ARBA" id="ARBA00023242"/>
    </source>
</evidence>
<dbReference type="Pfam" id="PF16207">
    <property type="entry name" value="RAWUL"/>
    <property type="match status" value="1"/>
</dbReference>
<keyword evidence="6" id="KW-0342">GTP-binding</keyword>
<dbReference type="Gene3D" id="3.10.20.90">
    <property type="entry name" value="Phosphatidylinositol 3-kinase Catalytic Subunit, Chain A, domain 1"/>
    <property type="match status" value="1"/>
</dbReference>
<keyword evidence="8" id="KW-0539">Nucleus</keyword>
<feature type="compositionally biased region" description="Basic and acidic residues" evidence="11">
    <location>
        <begin position="545"/>
        <end position="555"/>
    </location>
</feature>
<dbReference type="Gene3D" id="2.40.30.10">
    <property type="entry name" value="Translation factors"/>
    <property type="match status" value="1"/>
</dbReference>
<dbReference type="InterPro" id="IPR032443">
    <property type="entry name" value="RAWUL"/>
</dbReference>
<dbReference type="GO" id="GO:0005829">
    <property type="term" value="C:cytosol"/>
    <property type="evidence" value="ECO:0007669"/>
    <property type="project" value="TreeGrafter"/>
</dbReference>
<dbReference type="SMART" id="SM00838">
    <property type="entry name" value="EFG_C"/>
    <property type="match status" value="1"/>
</dbReference>
<evidence type="ECO:0000259" key="12">
    <source>
        <dbReference type="PROSITE" id="PS51722"/>
    </source>
</evidence>
<dbReference type="Gene3D" id="3.90.1430.10">
    <property type="entry name" value="Yeast translation eEF2 (G' domain)"/>
    <property type="match status" value="1"/>
</dbReference>
<dbReference type="Gene3D" id="3.30.70.240">
    <property type="match status" value="1"/>
</dbReference>
<sequence length="2012" mass="228017">MWTVWRQKESNVAEESQDNPMKRYLQCPGMCRIEVLKKFVRNKYNVDTNLFHIDILYKRVPLPDHYTLIDIGYIYSWKRNEPMKFFFRITDINKVAERFDYFDGKVTPEVVAKPARVKHNGEKASRTEKKRESTSQKRDKVEQRNEEVKQKEVAVKCEKDEVTGVNVKMEDEVSVKSPDVKSVKSGEVTSESCDKAEKKEVSCVKVDKDEVILKPEITEEIKSKIQNGNGAIKNSVYTNITLNRDDNVEIITKIQKVSNKEGHPIGLNIINHTVKKTNKVQNAADSSESKVVPSGSSIEKKSEIKTEEEKREELEKSKFLKSIELTAKSSLEKKEVKEVKAATPASSSSSSQKRKNSSPMKNDKLQEKRARIEKKPVKIIIQPKSISNPAVRQMVTNVNQNANNMSKIVEQTTAKTTDLQSLIDNCKINIPSSLSITLNEGGDGAARTPPSIPPVKNFIEILKIPDSKIDSSDKSGDTKKEKPSPTKEKNRNIPTFQKIFEESIIKKAPDTPKPAPLDLTSPTDAATTPKRKILEIASQLHKKTKIEQEKKKEGASKIAIPRLVTQRTLKPPPKHDRPQSTVKPPAKHDTAQTSATLHSSSLGLNYTVSVGQAGVNGEAKRQSPSTSKAKTKTAKNLTPNQLLEKYNIQNLAQLTASFNFNGGNYGAAYQQAMFYKQLEHHQQNWLSHTPLLQYEKYLQNLDVLLVGGEWAKSTETIVRSFLDRRNRYVMEATETSIVINRESNKNVDLWRGQEPRRNAANLNCPPATFPYSAVFDRSRTSNPETMTPIGTYVATRTFVRDLLDPFDDKQNENIIASRRQLKIFNINIKQFSSTLNRELSKVYVLGAERRCHVDSPPLGKKDDRTITNQIGHHRKKHKTNDDDTEGETNDADDAGPRPPRSHEPPTLHHTRHQKQLYLGKYAKIKSETRRLVGPFCPDSTHRVQFFPNRLINPQKNGLICLKQSATPQLAPTNRNHPRRVSIAVAPPTRSDPPLRRRRPAGRHRTGLCRRGGVSASSLGGLLVFPIPPRNIFVLSCRSSKNEMDADLYDEFGNYIGPELDSDDDEEEDQETREDEEQQDYDDEQMEDAEPQPMAIVLHEDKQYYPSALQVYGPDVETIVQEEDAQPLDVPLIEPVKKKKFQLKEQDLPETTYSMEFLADMMDNTSLIRNVALVGHLHHGKTTFVDCLIRQTHPIYQDNEEKNLRYTDILFTEQERGCSIKSIPITLLLQDIKNKSYLMNIFDTPGHVNFSDEVTAAMRLCDGVVLFIDAAEGVMLNTERLLKHAVQEQMQITICINKIDRLILELKLPPQDAYYKLRHIVEEINGLLTLYSDDANPHIVSPVLGNVCFASSQYGVCFTLKSFANLYNLYYGEVNVDEFSKRLWGDIYFNSKTRKFTKKAPHNSAQRSFVEFILEPLYKIFAQVVGDVDTTLPDVLDELGIKLTKNEMKLNIRPLLRLVCNKFLGDFNGFVNMCVEHISSPLDNAKRKVDHIYTGPNTSKIYDDMINCDQEGLLMVHSSKMYPTDECTFFQVLGRVMSGTLHAGTDVRILGENYTLQDEEDSRVLTIGRLWIYESRYKVELNRVPAGNWVLIEGIDQSIVKTATITDMSINEDLYIFRPLKFNTQSIIKIAVEPVNPSELPKMLDGLRKVNKSYPLLTTRVEESGEHVVLGTGELYLDCVMHDLRKMYSEIDIKVADPVVAFCETVVETSSLKCFAETPNKKNKLTMIAEPLEKGLAEDIENENVQIAWNKKKLGEFFQTKYDWDLLAARSIWAFGPDATGPNILVDDTLPSEVDKGLLSSVKDSIVQGFQWGTREGPLCEEPIRNTKFKILDAVIANEPLHRGGGQIIPTARRVVYSAFLMATPRLMEPYLFVEVQAPADCVSAVYTVLAKRRGHVTQDAPVPGSPLYTIKAFIPAIDSFGFETDLRTHTQGQAFCLSVFHHWQIVPGDPLDKSIVIRPLEPQPATHLAREFMIKTRRRKGLSQDVSINKFFDDPMLLELARQDVMLNYPLL</sequence>
<dbReference type="Proteomes" id="UP000719412">
    <property type="component" value="Unassembled WGS sequence"/>
</dbReference>
<dbReference type="GO" id="GO:0030623">
    <property type="term" value="F:U5 snRNA binding"/>
    <property type="evidence" value="ECO:0007669"/>
    <property type="project" value="TreeGrafter"/>
</dbReference>
<feature type="region of interest" description="Disordered" evidence="11">
    <location>
        <begin position="544"/>
        <end position="598"/>
    </location>
</feature>
<dbReference type="SUPFAM" id="SSF54980">
    <property type="entry name" value="EF-G C-terminal domain-like"/>
    <property type="match status" value="2"/>
</dbReference>
<evidence type="ECO:0000256" key="9">
    <source>
        <dbReference type="ARBA" id="ARBA00031432"/>
    </source>
</evidence>
<dbReference type="GO" id="GO:0000398">
    <property type="term" value="P:mRNA splicing, via spliceosome"/>
    <property type="evidence" value="ECO:0007669"/>
    <property type="project" value="TreeGrafter"/>
</dbReference>